<evidence type="ECO:0000313" key="2">
    <source>
        <dbReference type="EMBL" id="POR48106.1"/>
    </source>
</evidence>
<name>A0A2S4M053_9HYPH</name>
<comment type="caution">
    <text evidence="2">The sequence shown here is derived from an EMBL/GenBank/DDBJ whole genome shotgun (WGS) entry which is preliminary data.</text>
</comment>
<dbReference type="EMBL" id="PQFZ01000016">
    <property type="protein sequence ID" value="POR48106.1"/>
    <property type="molecule type" value="Genomic_DNA"/>
</dbReference>
<keyword evidence="3" id="KW-1185">Reference proteome</keyword>
<protein>
    <submittedName>
        <fullName evidence="2">Uncharacterized protein</fullName>
    </submittedName>
</protein>
<evidence type="ECO:0000313" key="3">
    <source>
        <dbReference type="Proteomes" id="UP000236919"/>
    </source>
</evidence>
<proteinExistence type="predicted"/>
<reference evidence="2 3" key="1">
    <citation type="submission" date="2018-01" db="EMBL/GenBank/DDBJ databases">
        <title>Genomic Encyclopedia of Type Strains, Phase III (KMG-III): the genomes of soil and plant-associated and newly described type strains.</title>
        <authorList>
            <person name="Whitman W."/>
        </authorList>
    </citation>
    <scope>NUCLEOTIDE SEQUENCE [LARGE SCALE GENOMIC DNA]</scope>
    <source>
        <strain evidence="2 3">1131</strain>
    </source>
</reference>
<accession>A0A2S4M053</accession>
<sequence length="243" mass="26560">MSGRWCSWYSICFGVRRVDIRFSRPLCLYFHGLITVWRHFRSGRVLDDLVRPSWAGVLAMANGPRASHLVIGISSAASRADRPTFSCSPFYRKLNGILGVVGRRLRRRQAAKIYRGVFAHSRFAALVFSVHSLGASRIPVLPACGGFEGLHSLCLELSGDGLLRPEAERCSKRPAMGVAGDVLDPAPLSLRARPAYSPRAAADEPAGLVGQADRAALTAAWRQPPRDNPAWLTAATATRGRER</sequence>
<evidence type="ECO:0000256" key="1">
    <source>
        <dbReference type="SAM" id="MobiDB-lite"/>
    </source>
</evidence>
<dbReference type="Proteomes" id="UP000236919">
    <property type="component" value="Unassembled WGS sequence"/>
</dbReference>
<organism evidence="2 3">
    <name type="scientific">Bosea psychrotolerans</name>
    <dbReference type="NCBI Taxonomy" id="1871628"/>
    <lineage>
        <taxon>Bacteria</taxon>
        <taxon>Pseudomonadati</taxon>
        <taxon>Pseudomonadota</taxon>
        <taxon>Alphaproteobacteria</taxon>
        <taxon>Hyphomicrobiales</taxon>
        <taxon>Boseaceae</taxon>
        <taxon>Bosea</taxon>
    </lineage>
</organism>
<dbReference type="AlphaFoldDB" id="A0A2S4M053"/>
<gene>
    <name evidence="2" type="ORF">CYD53_116131</name>
</gene>
<feature type="region of interest" description="Disordered" evidence="1">
    <location>
        <begin position="219"/>
        <end position="243"/>
    </location>
</feature>